<dbReference type="Gene3D" id="3.10.50.40">
    <property type="match status" value="2"/>
</dbReference>
<keyword evidence="7" id="KW-0732">Signal</keyword>
<dbReference type="SUPFAM" id="SSF54534">
    <property type="entry name" value="FKBP-like"/>
    <property type="match status" value="2"/>
</dbReference>
<evidence type="ECO:0000256" key="1">
    <source>
        <dbReference type="ARBA" id="ARBA00000971"/>
    </source>
</evidence>
<feature type="chain" id="PRO_5045399275" description="peptidylprolyl isomerase" evidence="7">
    <location>
        <begin position="18"/>
        <end position="284"/>
    </location>
</feature>
<comment type="caution">
    <text evidence="9">The sequence shown here is derived from an EMBL/GenBank/DDBJ whole genome shotgun (WGS) entry which is preliminary data.</text>
</comment>
<evidence type="ECO:0000256" key="4">
    <source>
        <dbReference type="ARBA" id="ARBA00023235"/>
    </source>
</evidence>
<dbReference type="PANTHER" id="PTHR45779">
    <property type="entry name" value="PEPTIDYLPROLYL ISOMERASE"/>
    <property type="match status" value="1"/>
</dbReference>
<name>A0ABR4N5D8_9FUNG</name>
<gene>
    <name evidence="9" type="primary">FPR2</name>
    <name evidence="9" type="ORF">HK105_205688</name>
</gene>
<evidence type="ECO:0000256" key="7">
    <source>
        <dbReference type="SAM" id="SignalP"/>
    </source>
</evidence>
<comment type="catalytic activity">
    <reaction evidence="1 5">
        <text>[protein]-peptidylproline (omega=180) = [protein]-peptidylproline (omega=0)</text>
        <dbReference type="Rhea" id="RHEA:16237"/>
        <dbReference type="Rhea" id="RHEA-COMP:10747"/>
        <dbReference type="Rhea" id="RHEA-COMP:10748"/>
        <dbReference type="ChEBI" id="CHEBI:83833"/>
        <dbReference type="ChEBI" id="CHEBI:83834"/>
        <dbReference type="EC" id="5.2.1.8"/>
    </reaction>
</comment>
<feature type="domain" description="PPIase FKBP-type" evidence="8">
    <location>
        <begin position="48"/>
        <end position="136"/>
    </location>
</feature>
<evidence type="ECO:0000313" key="9">
    <source>
        <dbReference type="EMBL" id="KAL2914757.1"/>
    </source>
</evidence>
<feature type="compositionally biased region" description="Basic and acidic residues" evidence="6">
    <location>
        <begin position="146"/>
        <end position="155"/>
    </location>
</feature>
<protein>
    <recommendedName>
        <fullName evidence="2 5">peptidylprolyl isomerase</fullName>
        <ecNumber evidence="2 5">5.2.1.8</ecNumber>
    </recommendedName>
</protein>
<evidence type="ECO:0000256" key="5">
    <source>
        <dbReference type="PROSITE-ProRule" id="PRU00277"/>
    </source>
</evidence>
<dbReference type="Proteomes" id="UP001527925">
    <property type="component" value="Unassembled WGS sequence"/>
</dbReference>
<feature type="region of interest" description="Disordered" evidence="6">
    <location>
        <begin position="143"/>
        <end position="164"/>
    </location>
</feature>
<dbReference type="InterPro" id="IPR046357">
    <property type="entry name" value="PPIase_dom_sf"/>
</dbReference>
<dbReference type="PANTHER" id="PTHR45779:SF7">
    <property type="entry name" value="PEPTIDYLPROLYL ISOMERASE"/>
    <property type="match status" value="1"/>
</dbReference>
<evidence type="ECO:0000313" key="10">
    <source>
        <dbReference type="Proteomes" id="UP001527925"/>
    </source>
</evidence>
<evidence type="ECO:0000259" key="8">
    <source>
        <dbReference type="PROSITE" id="PS50059"/>
    </source>
</evidence>
<dbReference type="PROSITE" id="PS50059">
    <property type="entry name" value="FKBP_PPIASE"/>
    <property type="match status" value="2"/>
</dbReference>
<evidence type="ECO:0000256" key="6">
    <source>
        <dbReference type="SAM" id="MobiDB-lite"/>
    </source>
</evidence>
<organism evidence="9 10">
    <name type="scientific">Polyrhizophydium stewartii</name>
    <dbReference type="NCBI Taxonomy" id="2732419"/>
    <lineage>
        <taxon>Eukaryota</taxon>
        <taxon>Fungi</taxon>
        <taxon>Fungi incertae sedis</taxon>
        <taxon>Chytridiomycota</taxon>
        <taxon>Chytridiomycota incertae sedis</taxon>
        <taxon>Chytridiomycetes</taxon>
        <taxon>Rhizophydiales</taxon>
        <taxon>Rhizophydiales incertae sedis</taxon>
        <taxon>Polyrhizophydium</taxon>
    </lineage>
</organism>
<keyword evidence="10" id="KW-1185">Reference proteome</keyword>
<dbReference type="GO" id="GO:0003755">
    <property type="term" value="F:peptidyl-prolyl cis-trans isomerase activity"/>
    <property type="evidence" value="ECO:0007669"/>
    <property type="project" value="UniProtKB-EC"/>
</dbReference>
<keyword evidence="3 5" id="KW-0697">Rotamase</keyword>
<dbReference type="InterPro" id="IPR001179">
    <property type="entry name" value="PPIase_FKBP_dom"/>
</dbReference>
<accession>A0ABR4N5D8</accession>
<dbReference type="InterPro" id="IPR044609">
    <property type="entry name" value="FKBP2/11"/>
</dbReference>
<proteinExistence type="predicted"/>
<feature type="signal peptide" evidence="7">
    <location>
        <begin position="1"/>
        <end position="17"/>
    </location>
</feature>
<dbReference type="Pfam" id="PF00254">
    <property type="entry name" value="FKBP_C"/>
    <property type="match status" value="2"/>
</dbReference>
<dbReference type="EC" id="5.2.1.8" evidence="2 5"/>
<dbReference type="EMBL" id="JADGIZ020000030">
    <property type="protein sequence ID" value="KAL2914757.1"/>
    <property type="molecule type" value="Genomic_DNA"/>
</dbReference>
<feature type="domain" description="PPIase FKBP-type" evidence="8">
    <location>
        <begin position="184"/>
        <end position="273"/>
    </location>
</feature>
<sequence length="284" mass="30024">MKASLLLAVAAATTVSAAGSDAAPPKELQIDVTHAAPEADCTIKSAPGDKLSMHYTGRLFSNGKQFDSSVNRSPFEFSLGAGQVIKGWDQGLTDMCVGEKRRLTIPPELGYGSRGAGGVIPPNAALVFDVELLAIKNRKVQAKAAKPAEDAEKPASGKKPPKTLQIGIKKRIPSEDCKVKSKNGDLLSMHYTGRLFSNGQEFDSSIPRGEPLDFTLGAGQVIRGWDQGLQNMCIGEKRRLTIPSDLAYGSAGAGSSIPPNSALVFDVELVGINNVKADESHPDL</sequence>
<reference evidence="9 10" key="1">
    <citation type="submission" date="2023-09" db="EMBL/GenBank/DDBJ databases">
        <title>Pangenome analysis of Batrachochytrium dendrobatidis and related Chytrids.</title>
        <authorList>
            <person name="Yacoub M.N."/>
            <person name="Stajich J.E."/>
            <person name="James T.Y."/>
        </authorList>
    </citation>
    <scope>NUCLEOTIDE SEQUENCE [LARGE SCALE GENOMIC DNA]</scope>
    <source>
        <strain evidence="9 10">JEL0888</strain>
    </source>
</reference>
<keyword evidence="4 5" id="KW-0413">Isomerase</keyword>
<evidence type="ECO:0000256" key="2">
    <source>
        <dbReference type="ARBA" id="ARBA00013194"/>
    </source>
</evidence>
<evidence type="ECO:0000256" key="3">
    <source>
        <dbReference type="ARBA" id="ARBA00023110"/>
    </source>
</evidence>